<gene>
    <name evidence="2" type="ORF">DH2020_041894</name>
</gene>
<protein>
    <recommendedName>
        <fullName evidence="4">Transmembrane protein</fullName>
    </recommendedName>
</protein>
<sequence>MEAGQSSKERCSSAEAVMLGALAPGVNVSKSQGPTWNTLKIAFLMLGVCLAAMLGLAFSFSDSSLIFHVTFLVLIAATLFLLLSGFLAETGLVSVEHQMKEMGLGTKDVGGDRSKKSN</sequence>
<name>A0ABR0UPK6_REHGL</name>
<keyword evidence="1" id="KW-0812">Transmembrane</keyword>
<keyword evidence="1" id="KW-1133">Transmembrane helix</keyword>
<keyword evidence="1" id="KW-0472">Membrane</keyword>
<feature type="transmembrane region" description="Helical" evidence="1">
    <location>
        <begin position="66"/>
        <end position="88"/>
    </location>
</feature>
<accession>A0ABR0UPK6</accession>
<dbReference type="EMBL" id="JABTTQ020002405">
    <property type="protein sequence ID" value="KAK6124401.1"/>
    <property type="molecule type" value="Genomic_DNA"/>
</dbReference>
<comment type="caution">
    <text evidence="2">The sequence shown here is derived from an EMBL/GenBank/DDBJ whole genome shotgun (WGS) entry which is preliminary data.</text>
</comment>
<evidence type="ECO:0000313" key="3">
    <source>
        <dbReference type="Proteomes" id="UP001318860"/>
    </source>
</evidence>
<reference evidence="2 3" key="1">
    <citation type="journal article" date="2021" name="Comput. Struct. Biotechnol. J.">
        <title>De novo genome assembly of the potent medicinal plant Rehmannia glutinosa using nanopore technology.</title>
        <authorList>
            <person name="Ma L."/>
            <person name="Dong C."/>
            <person name="Song C."/>
            <person name="Wang X."/>
            <person name="Zheng X."/>
            <person name="Niu Y."/>
            <person name="Chen S."/>
            <person name="Feng W."/>
        </authorList>
    </citation>
    <scope>NUCLEOTIDE SEQUENCE [LARGE SCALE GENOMIC DNA]</scope>
    <source>
        <strain evidence="2">DH-2019</strain>
    </source>
</reference>
<evidence type="ECO:0008006" key="4">
    <source>
        <dbReference type="Google" id="ProtNLM"/>
    </source>
</evidence>
<evidence type="ECO:0000313" key="2">
    <source>
        <dbReference type="EMBL" id="KAK6124401.1"/>
    </source>
</evidence>
<keyword evidence="3" id="KW-1185">Reference proteome</keyword>
<proteinExistence type="predicted"/>
<feature type="transmembrane region" description="Helical" evidence="1">
    <location>
        <begin position="41"/>
        <end position="60"/>
    </location>
</feature>
<dbReference type="Proteomes" id="UP001318860">
    <property type="component" value="Unassembled WGS sequence"/>
</dbReference>
<organism evidence="2 3">
    <name type="scientific">Rehmannia glutinosa</name>
    <name type="common">Chinese foxglove</name>
    <dbReference type="NCBI Taxonomy" id="99300"/>
    <lineage>
        <taxon>Eukaryota</taxon>
        <taxon>Viridiplantae</taxon>
        <taxon>Streptophyta</taxon>
        <taxon>Embryophyta</taxon>
        <taxon>Tracheophyta</taxon>
        <taxon>Spermatophyta</taxon>
        <taxon>Magnoliopsida</taxon>
        <taxon>eudicotyledons</taxon>
        <taxon>Gunneridae</taxon>
        <taxon>Pentapetalae</taxon>
        <taxon>asterids</taxon>
        <taxon>lamiids</taxon>
        <taxon>Lamiales</taxon>
        <taxon>Orobanchaceae</taxon>
        <taxon>Rehmannieae</taxon>
        <taxon>Rehmannia</taxon>
    </lineage>
</organism>
<evidence type="ECO:0000256" key="1">
    <source>
        <dbReference type="SAM" id="Phobius"/>
    </source>
</evidence>